<dbReference type="EMBL" id="OU503055">
    <property type="protein sequence ID" value="CAI9784107.1"/>
    <property type="molecule type" value="Genomic_DNA"/>
</dbReference>
<organism evidence="8 9">
    <name type="scientific">Fraxinus pennsylvanica</name>
    <dbReference type="NCBI Taxonomy" id="56036"/>
    <lineage>
        <taxon>Eukaryota</taxon>
        <taxon>Viridiplantae</taxon>
        <taxon>Streptophyta</taxon>
        <taxon>Embryophyta</taxon>
        <taxon>Tracheophyta</taxon>
        <taxon>Spermatophyta</taxon>
        <taxon>Magnoliopsida</taxon>
        <taxon>eudicotyledons</taxon>
        <taxon>Gunneridae</taxon>
        <taxon>Pentapetalae</taxon>
        <taxon>asterids</taxon>
        <taxon>lamiids</taxon>
        <taxon>Lamiales</taxon>
        <taxon>Oleaceae</taxon>
        <taxon>Oleeae</taxon>
        <taxon>Fraxinus</taxon>
    </lineage>
</organism>
<keyword evidence="9" id="KW-1185">Reference proteome</keyword>
<feature type="transmembrane region" description="Helical" evidence="6">
    <location>
        <begin position="109"/>
        <end position="134"/>
    </location>
</feature>
<dbReference type="PANTHER" id="PTHR10994">
    <property type="entry name" value="RETICULON"/>
    <property type="match status" value="1"/>
</dbReference>
<reference evidence="8" key="1">
    <citation type="submission" date="2023-05" db="EMBL/GenBank/DDBJ databases">
        <authorList>
            <person name="Huff M."/>
        </authorList>
    </citation>
    <scope>NUCLEOTIDE SEQUENCE</scope>
</reference>
<evidence type="ECO:0000313" key="9">
    <source>
        <dbReference type="Proteomes" id="UP000834106"/>
    </source>
</evidence>
<sequence>MSEGLKQSSSNQVASGKINPVGKRVFDRENGQKNVHRVLGGGEVAYALPLMLALTVLFVWSRDAKFIEAVFIPEESVLKLASSLRNKINGAFATLSYIASGRNVKKFSFVIFGLYILSILGSYYHLLTLFIYSYTADLHRASPS</sequence>
<evidence type="ECO:0000256" key="2">
    <source>
        <dbReference type="ARBA" id="ARBA00022692"/>
    </source>
</evidence>
<comment type="subcellular location">
    <subcellularLocation>
        <location evidence="1">Endoplasmic reticulum membrane</location>
        <topology evidence="1">Multi-pass membrane protein</topology>
    </subcellularLocation>
</comment>
<dbReference type="Proteomes" id="UP000834106">
    <property type="component" value="Chromosome 20"/>
</dbReference>
<keyword evidence="2 6" id="KW-0812">Transmembrane</keyword>
<gene>
    <name evidence="8" type="ORF">FPE_LOCUS31537</name>
</gene>
<feature type="transmembrane region" description="Helical" evidence="6">
    <location>
        <begin position="44"/>
        <end position="61"/>
    </location>
</feature>
<evidence type="ECO:0000256" key="1">
    <source>
        <dbReference type="ARBA" id="ARBA00004477"/>
    </source>
</evidence>
<dbReference type="AlphaFoldDB" id="A0AAD2E9S6"/>
<protein>
    <recommendedName>
        <fullName evidence="7">Reticulon domain-containing protein</fullName>
    </recommendedName>
</protein>
<name>A0AAD2E9S6_9LAMI</name>
<evidence type="ECO:0000256" key="5">
    <source>
        <dbReference type="ARBA" id="ARBA00023136"/>
    </source>
</evidence>
<dbReference type="PANTHER" id="PTHR10994:SF193">
    <property type="entry name" value="RETICULON-LIKE PROTEIN"/>
    <property type="match status" value="1"/>
</dbReference>
<keyword evidence="3" id="KW-0256">Endoplasmic reticulum</keyword>
<evidence type="ECO:0000259" key="7">
    <source>
        <dbReference type="Pfam" id="PF02453"/>
    </source>
</evidence>
<dbReference type="GO" id="GO:0005789">
    <property type="term" value="C:endoplasmic reticulum membrane"/>
    <property type="evidence" value="ECO:0007669"/>
    <property type="project" value="UniProtKB-SubCell"/>
</dbReference>
<dbReference type="InterPro" id="IPR003388">
    <property type="entry name" value="Reticulon"/>
</dbReference>
<accession>A0AAD2E9S6</accession>
<evidence type="ECO:0000256" key="4">
    <source>
        <dbReference type="ARBA" id="ARBA00022989"/>
    </source>
</evidence>
<keyword evidence="4 6" id="KW-1133">Transmembrane helix</keyword>
<dbReference type="InterPro" id="IPR045064">
    <property type="entry name" value="Reticulon-like"/>
</dbReference>
<evidence type="ECO:0000256" key="3">
    <source>
        <dbReference type="ARBA" id="ARBA00022824"/>
    </source>
</evidence>
<proteinExistence type="predicted"/>
<dbReference type="GO" id="GO:0009617">
    <property type="term" value="P:response to bacterium"/>
    <property type="evidence" value="ECO:0007669"/>
    <property type="project" value="InterPro"/>
</dbReference>
<keyword evidence="5 6" id="KW-0472">Membrane</keyword>
<feature type="domain" description="Reticulon" evidence="7">
    <location>
        <begin position="50"/>
        <end position="133"/>
    </location>
</feature>
<dbReference type="Pfam" id="PF02453">
    <property type="entry name" value="Reticulon"/>
    <property type="match status" value="1"/>
</dbReference>
<evidence type="ECO:0000256" key="6">
    <source>
        <dbReference type="SAM" id="Phobius"/>
    </source>
</evidence>
<evidence type="ECO:0000313" key="8">
    <source>
        <dbReference type="EMBL" id="CAI9784107.1"/>
    </source>
</evidence>